<evidence type="ECO:0000313" key="3">
    <source>
        <dbReference type="Proteomes" id="UP000217790"/>
    </source>
</evidence>
<protein>
    <submittedName>
        <fullName evidence="2">Uncharacterized protein</fullName>
    </submittedName>
</protein>
<proteinExistence type="predicted"/>
<name>A0A2H3EDL1_ARMGA</name>
<sequence>MPAQLFGEVKFPYDEALPTSPKPSRTRQSSKRSGTILSPTSASLAAKQCSVSTGMHRHVYSFRGWSIRVQNMTAWNEETRVWRVHLTPFISYLSYF</sequence>
<reference evidence="3" key="1">
    <citation type="journal article" date="2017" name="Nat. Ecol. Evol.">
        <title>Genome expansion and lineage-specific genetic innovations in the forest pathogenic fungi Armillaria.</title>
        <authorList>
            <person name="Sipos G."/>
            <person name="Prasanna A.N."/>
            <person name="Walter M.C."/>
            <person name="O'Connor E."/>
            <person name="Balint B."/>
            <person name="Krizsan K."/>
            <person name="Kiss B."/>
            <person name="Hess J."/>
            <person name="Varga T."/>
            <person name="Slot J."/>
            <person name="Riley R."/>
            <person name="Boka B."/>
            <person name="Rigling D."/>
            <person name="Barry K."/>
            <person name="Lee J."/>
            <person name="Mihaltcheva S."/>
            <person name="LaButti K."/>
            <person name="Lipzen A."/>
            <person name="Waldron R."/>
            <person name="Moloney N.M."/>
            <person name="Sperisen C."/>
            <person name="Kredics L."/>
            <person name="Vagvoelgyi C."/>
            <person name="Patrignani A."/>
            <person name="Fitzpatrick D."/>
            <person name="Nagy I."/>
            <person name="Doyle S."/>
            <person name="Anderson J.B."/>
            <person name="Grigoriev I.V."/>
            <person name="Gueldener U."/>
            <person name="Muensterkoetter M."/>
            <person name="Nagy L.G."/>
        </authorList>
    </citation>
    <scope>NUCLEOTIDE SEQUENCE [LARGE SCALE GENOMIC DNA]</scope>
    <source>
        <strain evidence="3">Ar21-2</strain>
    </source>
</reference>
<gene>
    <name evidence="2" type="ORF">ARMGADRAFT_498515</name>
</gene>
<dbReference type="EMBL" id="KZ293647">
    <property type="protein sequence ID" value="PBK99337.1"/>
    <property type="molecule type" value="Genomic_DNA"/>
</dbReference>
<dbReference type="AlphaFoldDB" id="A0A2H3EDL1"/>
<dbReference type="Proteomes" id="UP000217790">
    <property type="component" value="Unassembled WGS sequence"/>
</dbReference>
<keyword evidence="3" id="KW-1185">Reference proteome</keyword>
<evidence type="ECO:0000256" key="1">
    <source>
        <dbReference type="SAM" id="MobiDB-lite"/>
    </source>
</evidence>
<organism evidence="2 3">
    <name type="scientific">Armillaria gallica</name>
    <name type="common">Bulbous honey fungus</name>
    <name type="synonym">Armillaria bulbosa</name>
    <dbReference type="NCBI Taxonomy" id="47427"/>
    <lineage>
        <taxon>Eukaryota</taxon>
        <taxon>Fungi</taxon>
        <taxon>Dikarya</taxon>
        <taxon>Basidiomycota</taxon>
        <taxon>Agaricomycotina</taxon>
        <taxon>Agaricomycetes</taxon>
        <taxon>Agaricomycetidae</taxon>
        <taxon>Agaricales</taxon>
        <taxon>Marasmiineae</taxon>
        <taxon>Physalacriaceae</taxon>
        <taxon>Armillaria</taxon>
    </lineage>
</organism>
<accession>A0A2H3EDL1</accession>
<dbReference type="InParanoid" id="A0A2H3EDL1"/>
<evidence type="ECO:0000313" key="2">
    <source>
        <dbReference type="EMBL" id="PBK99337.1"/>
    </source>
</evidence>
<feature type="region of interest" description="Disordered" evidence="1">
    <location>
        <begin position="14"/>
        <end position="39"/>
    </location>
</feature>